<proteinExistence type="predicted"/>
<dbReference type="EMBL" id="BEZZ01132029">
    <property type="protein sequence ID" value="GCC44590.1"/>
    <property type="molecule type" value="Genomic_DNA"/>
</dbReference>
<evidence type="ECO:0000313" key="1">
    <source>
        <dbReference type="EMBL" id="GCC44590.1"/>
    </source>
</evidence>
<organism evidence="1 2">
    <name type="scientific">Chiloscyllium punctatum</name>
    <name type="common">Brownbanded bambooshark</name>
    <name type="synonym">Hemiscyllium punctatum</name>
    <dbReference type="NCBI Taxonomy" id="137246"/>
    <lineage>
        <taxon>Eukaryota</taxon>
        <taxon>Metazoa</taxon>
        <taxon>Chordata</taxon>
        <taxon>Craniata</taxon>
        <taxon>Vertebrata</taxon>
        <taxon>Chondrichthyes</taxon>
        <taxon>Elasmobranchii</taxon>
        <taxon>Galeomorphii</taxon>
        <taxon>Galeoidea</taxon>
        <taxon>Orectolobiformes</taxon>
        <taxon>Hemiscylliidae</taxon>
        <taxon>Chiloscyllium</taxon>
    </lineage>
</organism>
<name>A0A401TPI5_CHIPU</name>
<accession>A0A401TPI5</accession>
<comment type="caution">
    <text evidence="1">The sequence shown here is derived from an EMBL/GenBank/DDBJ whole genome shotgun (WGS) entry which is preliminary data.</text>
</comment>
<sequence length="163" mass="17064">MSASALAAVASGQALSQPKPVFEPVEDDFIGQSGIIDMSLHGSGFGTTEQDQAGVAMTVAQLIAEFSQRTWKQPAGFARGDEQRTFDAARDRIGLLEPSGLRIVACLPIEEASFVRVPYSGIANGGGKPGITCCRAGHQGGIARISHDGDPRAVDTGLLRKKV</sequence>
<dbReference type="AlphaFoldDB" id="A0A401TPI5"/>
<evidence type="ECO:0000313" key="2">
    <source>
        <dbReference type="Proteomes" id="UP000287033"/>
    </source>
</evidence>
<feature type="non-terminal residue" evidence="1">
    <location>
        <position position="163"/>
    </location>
</feature>
<dbReference type="Proteomes" id="UP000287033">
    <property type="component" value="Unassembled WGS sequence"/>
</dbReference>
<keyword evidence="2" id="KW-1185">Reference proteome</keyword>
<reference evidence="1 2" key="1">
    <citation type="journal article" date="2018" name="Nat. Ecol. Evol.">
        <title>Shark genomes provide insights into elasmobranch evolution and the origin of vertebrates.</title>
        <authorList>
            <person name="Hara Y"/>
            <person name="Yamaguchi K"/>
            <person name="Onimaru K"/>
            <person name="Kadota M"/>
            <person name="Koyanagi M"/>
            <person name="Keeley SD"/>
            <person name="Tatsumi K"/>
            <person name="Tanaka K"/>
            <person name="Motone F"/>
            <person name="Kageyama Y"/>
            <person name="Nozu R"/>
            <person name="Adachi N"/>
            <person name="Nishimura O"/>
            <person name="Nakagawa R"/>
            <person name="Tanegashima C"/>
            <person name="Kiyatake I"/>
            <person name="Matsumoto R"/>
            <person name="Murakumo K"/>
            <person name="Nishida K"/>
            <person name="Terakita A"/>
            <person name="Kuratani S"/>
            <person name="Sato K"/>
            <person name="Hyodo S Kuraku.S."/>
        </authorList>
    </citation>
    <scope>NUCLEOTIDE SEQUENCE [LARGE SCALE GENOMIC DNA]</scope>
</reference>
<protein>
    <submittedName>
        <fullName evidence="1">Uncharacterized protein</fullName>
    </submittedName>
</protein>
<gene>
    <name evidence="1" type="ORF">chiPu_0028465</name>
</gene>